<dbReference type="GO" id="GO:0017056">
    <property type="term" value="F:structural constituent of nuclear pore"/>
    <property type="evidence" value="ECO:0007669"/>
    <property type="project" value="InterPro"/>
</dbReference>
<evidence type="ECO:0000313" key="7">
    <source>
        <dbReference type="Proteomes" id="UP001212152"/>
    </source>
</evidence>
<gene>
    <name evidence="6" type="ORF">HDU87_002701</name>
</gene>
<evidence type="ECO:0000256" key="3">
    <source>
        <dbReference type="ARBA" id="ARBA00023242"/>
    </source>
</evidence>
<sequence>MLNGQPVSLSQLLEQSRLLTNHTVQPDAPQIERGLDQIDAESKRLFSRTTRIAESAADGTLGSAADAALDPRTITMFANKGYEPEKVREVLNQIDLSQTLEPLTGVRDTDIDGYLRNEYENIVTGAILNTKRETSKRYQVSFDRLLYQDWERCRKKLFQELGQHNASWSRPEQIQGLRVSQGPGRPVASTVTSRPSVDSMAPGSGAAHPRLAAYAKVVRDINEKRRSGQDLESLISFWEAAASVTLNDSSQRMVLKYWSLLFRMLGGDPKSVRDPMRQPLKARQFARLYTDKQGKAGAAFRQKMTSGARAWLEDEYRSWLSGYVRSQQAALGGTPTIHTEVRSALELRLRRNGRYSSNLQLVNGEPFWGHVFTLVRCGLLEDANDYIEKNSSALQPSSPEFPAYFRAWMQDPAHRLPTELRSRLIKEWNSKIRDRGGNQEVDPFKVALFKIIGRCDMTNKGIKDRSVISSTEDYVWLQLMLTQEQVLETDATQEQYTLRDVASQLQRFGPAHFSNPMVWIQVLLLSGEFELAVSELLKQAAFAVDAIHFAIAMVHYGVLRVPDSPYDVHDAQLLVNGEQVPSVSGSYQLRTFNFAQLISSCVHQMAKDDPSGALQYILFLGILGAPLSKEDATRAVNRDDTISSSGGRKYTAFTHKLIREVVLRSGEFEALVGEVRPNGARVTGEVELYQTLVHIYSAEDFKFSIIRQTADAAEQEGHFHDAIRLHNLAGEPGRVIELLNRQLSDRLLEQRYRDQQQSRHGGKASLGASSRADVFPQEGDSVELAQQVLTYYQNHPQMIAKIDDEAKQTCEHLLSLTRFMLAFSQGSSTSSIHDALQFLLSTGIVPTRMDIGEIQQKSQDFRLLSDAVTKVMPDVLVSASTMIYEIYQNLSKTHVNSLEASAKERQLYELKELAKALTLFAGSLQYRIPGDTLCVMNRMLVLMG</sequence>
<evidence type="ECO:0000256" key="4">
    <source>
        <dbReference type="RuleBase" id="RU364035"/>
    </source>
</evidence>
<dbReference type="GO" id="GO:0006606">
    <property type="term" value="P:protein import into nucleus"/>
    <property type="evidence" value="ECO:0007669"/>
    <property type="project" value="TreeGrafter"/>
</dbReference>
<keyword evidence="7" id="KW-1185">Reference proteome</keyword>
<keyword evidence="3 4" id="KW-0539">Nucleus</keyword>
<keyword evidence="4" id="KW-0472">Membrane</keyword>
<dbReference type="AlphaFoldDB" id="A0AAD5XTY4"/>
<dbReference type="Proteomes" id="UP001212152">
    <property type="component" value="Unassembled WGS sequence"/>
</dbReference>
<accession>A0AAD5XTY4</accession>
<dbReference type="EMBL" id="JADGJQ010000002">
    <property type="protein sequence ID" value="KAJ3185135.1"/>
    <property type="molecule type" value="Genomic_DNA"/>
</dbReference>
<keyword evidence="4" id="KW-0811">Translocation</keyword>
<feature type="region of interest" description="Disordered" evidence="5">
    <location>
        <begin position="177"/>
        <end position="205"/>
    </location>
</feature>
<keyword evidence="4" id="KW-0906">Nuclear pore complex</keyword>
<dbReference type="PANTHER" id="PTHR11225:SF4">
    <property type="entry name" value="NUCLEAR PORE COMPLEX PROTEIN NUP93"/>
    <property type="match status" value="1"/>
</dbReference>
<dbReference type="Pfam" id="PF04097">
    <property type="entry name" value="Nic96"/>
    <property type="match status" value="1"/>
</dbReference>
<dbReference type="GO" id="GO:0005643">
    <property type="term" value="C:nuclear pore"/>
    <property type="evidence" value="ECO:0007669"/>
    <property type="project" value="UniProtKB-SubCell"/>
</dbReference>
<evidence type="ECO:0000256" key="5">
    <source>
        <dbReference type="SAM" id="MobiDB-lite"/>
    </source>
</evidence>
<keyword evidence="4" id="KW-0509">mRNA transport</keyword>
<protein>
    <recommendedName>
        <fullName evidence="4">Nuclear pore protein</fullName>
    </recommendedName>
</protein>
<evidence type="ECO:0000256" key="2">
    <source>
        <dbReference type="ARBA" id="ARBA00010186"/>
    </source>
</evidence>
<keyword evidence="4" id="KW-0813">Transport</keyword>
<proteinExistence type="inferred from homology"/>
<keyword evidence="4" id="KW-0653">Protein transport</keyword>
<comment type="similarity">
    <text evidence="2 4">Belongs to the nucleoporin interacting component (NIC) family.</text>
</comment>
<comment type="subcellular location">
    <subcellularLocation>
        <location evidence="1">Nucleus envelope</location>
    </subcellularLocation>
    <subcellularLocation>
        <location evidence="4">Nucleus</location>
        <location evidence="4">Nuclear pore complex</location>
    </subcellularLocation>
</comment>
<evidence type="ECO:0000256" key="1">
    <source>
        <dbReference type="ARBA" id="ARBA00004259"/>
    </source>
</evidence>
<reference evidence="6" key="1">
    <citation type="submission" date="2020-05" db="EMBL/GenBank/DDBJ databases">
        <title>Phylogenomic resolution of chytrid fungi.</title>
        <authorList>
            <person name="Stajich J.E."/>
            <person name="Amses K."/>
            <person name="Simmons R."/>
            <person name="Seto K."/>
            <person name="Myers J."/>
            <person name="Bonds A."/>
            <person name="Quandt C.A."/>
            <person name="Barry K."/>
            <person name="Liu P."/>
            <person name="Grigoriev I."/>
            <person name="Longcore J.E."/>
            <person name="James T.Y."/>
        </authorList>
    </citation>
    <scope>NUCLEOTIDE SEQUENCE</scope>
    <source>
        <strain evidence="6">JEL0379</strain>
    </source>
</reference>
<comment type="caution">
    <text evidence="6">The sequence shown here is derived from an EMBL/GenBank/DDBJ whole genome shotgun (WGS) entry which is preliminary data.</text>
</comment>
<evidence type="ECO:0000313" key="6">
    <source>
        <dbReference type="EMBL" id="KAJ3185135.1"/>
    </source>
</evidence>
<dbReference type="InterPro" id="IPR007231">
    <property type="entry name" value="Nucleoporin_int_Nup93/Nic96"/>
</dbReference>
<organism evidence="6 7">
    <name type="scientific">Geranomyces variabilis</name>
    <dbReference type="NCBI Taxonomy" id="109894"/>
    <lineage>
        <taxon>Eukaryota</taxon>
        <taxon>Fungi</taxon>
        <taxon>Fungi incertae sedis</taxon>
        <taxon>Chytridiomycota</taxon>
        <taxon>Chytridiomycota incertae sedis</taxon>
        <taxon>Chytridiomycetes</taxon>
        <taxon>Spizellomycetales</taxon>
        <taxon>Powellomycetaceae</taxon>
        <taxon>Geranomyces</taxon>
    </lineage>
</organism>
<dbReference type="GO" id="GO:0016973">
    <property type="term" value="P:poly(A)+ mRNA export from nucleus"/>
    <property type="evidence" value="ECO:0007669"/>
    <property type="project" value="TreeGrafter"/>
</dbReference>
<feature type="region of interest" description="Disordered" evidence="5">
    <location>
        <begin position="752"/>
        <end position="772"/>
    </location>
</feature>
<name>A0AAD5XTY4_9FUNG</name>
<dbReference type="PANTHER" id="PTHR11225">
    <property type="entry name" value="NUCLEAR PORE COMPLEX PROTEIN NUP93 NUCLEOPORIN NUP93 DEAD EYE PROTEIN"/>
    <property type="match status" value="1"/>
</dbReference>